<comment type="caution">
    <text evidence="1">The sequence shown here is derived from an EMBL/GenBank/DDBJ whole genome shotgun (WGS) entry which is preliminary data.</text>
</comment>
<accession>A0AAE1C2Q3</accession>
<dbReference type="EMBL" id="JAUTXT010000012">
    <property type="protein sequence ID" value="KAK3675940.1"/>
    <property type="molecule type" value="Genomic_DNA"/>
</dbReference>
<dbReference type="Proteomes" id="UP001274830">
    <property type="component" value="Unassembled WGS sequence"/>
</dbReference>
<proteinExistence type="predicted"/>
<gene>
    <name evidence="1" type="ORF">LTR78_004132</name>
</gene>
<name>A0AAE1C2Q3_9PEZI</name>
<protein>
    <recommendedName>
        <fullName evidence="3">P-loop containing nucleoside triphosphate hydrolase protein</fullName>
    </recommendedName>
</protein>
<organism evidence="1 2">
    <name type="scientific">Recurvomyces mirabilis</name>
    <dbReference type="NCBI Taxonomy" id="574656"/>
    <lineage>
        <taxon>Eukaryota</taxon>
        <taxon>Fungi</taxon>
        <taxon>Dikarya</taxon>
        <taxon>Ascomycota</taxon>
        <taxon>Pezizomycotina</taxon>
        <taxon>Dothideomycetes</taxon>
        <taxon>Dothideomycetidae</taxon>
        <taxon>Mycosphaerellales</taxon>
        <taxon>Teratosphaeriaceae</taxon>
        <taxon>Recurvomyces</taxon>
    </lineage>
</organism>
<evidence type="ECO:0000313" key="2">
    <source>
        <dbReference type="Proteomes" id="UP001274830"/>
    </source>
</evidence>
<dbReference type="SUPFAM" id="SSF52540">
    <property type="entry name" value="P-loop containing nucleoside triphosphate hydrolases"/>
    <property type="match status" value="1"/>
</dbReference>
<sequence>MPVHVLDLGLPRTGTQSLANTLEILGYPKFYHMRTVDDTPGHRKNWIELMDAKFGPSDSQRPIQSKELQDLLKDYDACGDFPASLFPIELATTYPQAKIIITTRPEDAWYASMDSTLIYARNSRKDQEVQERHALSDRYKKYCWDDDFEANGRRYWREHMDMLKRYFEEQLREVLWSEVGEGWERLCEFLGVEVPDVPWPNADDWKKYKVQKGFDGN</sequence>
<dbReference type="Pfam" id="PF17784">
    <property type="entry name" value="Sulfotransfer_4"/>
    <property type="match status" value="1"/>
</dbReference>
<dbReference type="PANTHER" id="PTHR36978">
    <property type="entry name" value="P-LOOP CONTAINING NUCLEOTIDE TRIPHOSPHATE HYDROLASE"/>
    <property type="match status" value="1"/>
</dbReference>
<reference evidence="1" key="1">
    <citation type="submission" date="2023-07" db="EMBL/GenBank/DDBJ databases">
        <title>Black Yeasts Isolated from many extreme environments.</title>
        <authorList>
            <person name="Coleine C."/>
            <person name="Stajich J.E."/>
            <person name="Selbmann L."/>
        </authorList>
    </citation>
    <scope>NUCLEOTIDE SEQUENCE</scope>
    <source>
        <strain evidence="1">CCFEE 5485</strain>
    </source>
</reference>
<dbReference type="InterPro" id="IPR027417">
    <property type="entry name" value="P-loop_NTPase"/>
</dbReference>
<dbReference type="AlphaFoldDB" id="A0AAE1C2Q3"/>
<evidence type="ECO:0000313" key="1">
    <source>
        <dbReference type="EMBL" id="KAK3675940.1"/>
    </source>
</evidence>
<dbReference type="PANTHER" id="PTHR36978:SF4">
    <property type="entry name" value="P-LOOP CONTAINING NUCLEOSIDE TRIPHOSPHATE HYDROLASE PROTEIN"/>
    <property type="match status" value="1"/>
</dbReference>
<dbReference type="InterPro" id="IPR040632">
    <property type="entry name" value="Sulfotransfer_4"/>
</dbReference>
<dbReference type="Gene3D" id="3.40.50.300">
    <property type="entry name" value="P-loop containing nucleotide triphosphate hydrolases"/>
    <property type="match status" value="1"/>
</dbReference>
<evidence type="ECO:0008006" key="3">
    <source>
        <dbReference type="Google" id="ProtNLM"/>
    </source>
</evidence>
<keyword evidence="2" id="KW-1185">Reference proteome</keyword>